<comment type="caution">
    <text evidence="9">The sequence shown here is derived from an EMBL/GenBank/DDBJ whole genome shotgun (WGS) entry which is preliminary data.</text>
</comment>
<protein>
    <submittedName>
        <fullName evidence="9">Response regulator transcription factor</fullName>
    </submittedName>
</protein>
<dbReference type="PANTHER" id="PTHR43214:SF24">
    <property type="entry name" value="TRANSCRIPTIONAL REGULATORY PROTEIN NARL-RELATED"/>
    <property type="match status" value="1"/>
</dbReference>
<dbReference type="InterPro" id="IPR011006">
    <property type="entry name" value="CheY-like_superfamily"/>
</dbReference>
<dbReference type="SUPFAM" id="SSF46894">
    <property type="entry name" value="C-terminal effector domain of the bipartite response regulators"/>
    <property type="match status" value="1"/>
</dbReference>
<keyword evidence="10" id="KW-1185">Reference proteome</keyword>
<evidence type="ECO:0000313" key="9">
    <source>
        <dbReference type="EMBL" id="KAB1653848.1"/>
    </source>
</evidence>
<evidence type="ECO:0000256" key="5">
    <source>
        <dbReference type="PROSITE-ProRule" id="PRU00169"/>
    </source>
</evidence>
<dbReference type="PRINTS" id="PR00038">
    <property type="entry name" value="HTHLUXR"/>
</dbReference>
<feature type="region of interest" description="Disordered" evidence="6">
    <location>
        <begin position="148"/>
        <end position="168"/>
    </location>
</feature>
<dbReference type="Pfam" id="PF00196">
    <property type="entry name" value="GerE"/>
    <property type="match status" value="1"/>
</dbReference>
<dbReference type="CDD" id="cd17535">
    <property type="entry name" value="REC_NarL-like"/>
    <property type="match status" value="1"/>
</dbReference>
<gene>
    <name evidence="9" type="ORF">F8O01_14585</name>
</gene>
<dbReference type="PROSITE" id="PS50043">
    <property type="entry name" value="HTH_LUXR_2"/>
    <property type="match status" value="1"/>
</dbReference>
<dbReference type="GO" id="GO:0006355">
    <property type="term" value="P:regulation of DNA-templated transcription"/>
    <property type="evidence" value="ECO:0007669"/>
    <property type="project" value="InterPro"/>
</dbReference>
<evidence type="ECO:0000256" key="4">
    <source>
        <dbReference type="ARBA" id="ARBA00023163"/>
    </source>
</evidence>
<dbReference type="Proteomes" id="UP000467240">
    <property type="component" value="Unassembled WGS sequence"/>
</dbReference>
<accession>A0A7J5BNL2</accession>
<dbReference type="PROSITE" id="PS50110">
    <property type="entry name" value="RESPONSE_REGULATORY"/>
    <property type="match status" value="1"/>
</dbReference>
<dbReference type="OrthoDB" id="9808843at2"/>
<dbReference type="Gene3D" id="3.40.50.2300">
    <property type="match status" value="1"/>
</dbReference>
<dbReference type="SUPFAM" id="SSF52172">
    <property type="entry name" value="CheY-like"/>
    <property type="match status" value="1"/>
</dbReference>
<dbReference type="InterPro" id="IPR000792">
    <property type="entry name" value="Tscrpt_reg_LuxR_C"/>
</dbReference>
<keyword evidence="4" id="KW-0804">Transcription</keyword>
<dbReference type="Pfam" id="PF00072">
    <property type="entry name" value="Response_reg"/>
    <property type="match status" value="1"/>
</dbReference>
<sequence length="232" mass="24863">MMRRAGDTTIRVLVVDDQPLERTGNALILDSADGIDVIGEAGDGEAAIALVDRDRPDVVLMDVRMPGMNGIDATRIITTRHPDVRVIVLTTFDLDEHAFGSLEAGASAFLVKSATPEALVDAVRTVAAGEAVVAPRLTSRLIAHYLDSSGRSERAPRPTHSTPAPTDVLTPRERDVLVGVVRGLNNAEIGAELHLANATVKSHINSIFAKLHVRDRVHAVILGYEWGLGPRP</sequence>
<keyword evidence="1 5" id="KW-0597">Phosphoprotein</keyword>
<dbReference type="PANTHER" id="PTHR43214">
    <property type="entry name" value="TWO-COMPONENT RESPONSE REGULATOR"/>
    <property type="match status" value="1"/>
</dbReference>
<evidence type="ECO:0000256" key="6">
    <source>
        <dbReference type="SAM" id="MobiDB-lite"/>
    </source>
</evidence>
<name>A0A7J5BNL2_9MICO</name>
<evidence type="ECO:0000256" key="1">
    <source>
        <dbReference type="ARBA" id="ARBA00022553"/>
    </source>
</evidence>
<dbReference type="SMART" id="SM00448">
    <property type="entry name" value="REC"/>
    <property type="match status" value="1"/>
</dbReference>
<dbReference type="GO" id="GO:0003677">
    <property type="term" value="F:DNA binding"/>
    <property type="evidence" value="ECO:0007669"/>
    <property type="project" value="UniProtKB-KW"/>
</dbReference>
<proteinExistence type="predicted"/>
<dbReference type="AlphaFoldDB" id="A0A7J5BNL2"/>
<dbReference type="InterPro" id="IPR058245">
    <property type="entry name" value="NreC/VraR/RcsB-like_REC"/>
</dbReference>
<dbReference type="SMART" id="SM00421">
    <property type="entry name" value="HTH_LUXR"/>
    <property type="match status" value="1"/>
</dbReference>
<evidence type="ECO:0000259" key="8">
    <source>
        <dbReference type="PROSITE" id="PS50110"/>
    </source>
</evidence>
<dbReference type="RefSeq" id="WP_158041685.1">
    <property type="nucleotide sequence ID" value="NZ_JACCFV010000001.1"/>
</dbReference>
<feature type="modified residue" description="4-aspartylphosphate" evidence="5">
    <location>
        <position position="62"/>
    </location>
</feature>
<evidence type="ECO:0000256" key="2">
    <source>
        <dbReference type="ARBA" id="ARBA00023015"/>
    </source>
</evidence>
<keyword evidence="3" id="KW-0238">DNA-binding</keyword>
<keyword evidence="2" id="KW-0805">Transcription regulation</keyword>
<dbReference type="GO" id="GO:0000160">
    <property type="term" value="P:phosphorelay signal transduction system"/>
    <property type="evidence" value="ECO:0007669"/>
    <property type="project" value="InterPro"/>
</dbReference>
<evidence type="ECO:0000256" key="3">
    <source>
        <dbReference type="ARBA" id="ARBA00023125"/>
    </source>
</evidence>
<feature type="domain" description="Response regulatory" evidence="8">
    <location>
        <begin position="11"/>
        <end position="127"/>
    </location>
</feature>
<reference evidence="9 10" key="1">
    <citation type="submission" date="2019-09" db="EMBL/GenBank/DDBJ databases">
        <title>Phylogeny of genus Pseudoclavibacter and closely related genus.</title>
        <authorList>
            <person name="Li Y."/>
        </authorList>
    </citation>
    <scope>NUCLEOTIDE SEQUENCE [LARGE SCALE GENOMIC DNA]</scope>
    <source>
        <strain evidence="9 10">DSM 23821</strain>
    </source>
</reference>
<dbReference type="InterPro" id="IPR039420">
    <property type="entry name" value="WalR-like"/>
</dbReference>
<dbReference type="InterPro" id="IPR001789">
    <property type="entry name" value="Sig_transdc_resp-reg_receiver"/>
</dbReference>
<dbReference type="InterPro" id="IPR016032">
    <property type="entry name" value="Sig_transdc_resp-reg_C-effctor"/>
</dbReference>
<evidence type="ECO:0000313" key="10">
    <source>
        <dbReference type="Proteomes" id="UP000467240"/>
    </source>
</evidence>
<feature type="domain" description="HTH luxR-type" evidence="7">
    <location>
        <begin position="162"/>
        <end position="227"/>
    </location>
</feature>
<organism evidence="9 10">
    <name type="scientific">Pseudoclavibacter chungangensis</name>
    <dbReference type="NCBI Taxonomy" id="587635"/>
    <lineage>
        <taxon>Bacteria</taxon>
        <taxon>Bacillati</taxon>
        <taxon>Actinomycetota</taxon>
        <taxon>Actinomycetes</taxon>
        <taxon>Micrococcales</taxon>
        <taxon>Microbacteriaceae</taxon>
        <taxon>Pseudoclavibacter</taxon>
    </lineage>
</organism>
<dbReference type="CDD" id="cd06170">
    <property type="entry name" value="LuxR_C_like"/>
    <property type="match status" value="1"/>
</dbReference>
<evidence type="ECO:0000259" key="7">
    <source>
        <dbReference type="PROSITE" id="PS50043"/>
    </source>
</evidence>
<dbReference type="EMBL" id="WBJZ01000021">
    <property type="protein sequence ID" value="KAB1653848.1"/>
    <property type="molecule type" value="Genomic_DNA"/>
</dbReference>
<dbReference type="PROSITE" id="PS00622">
    <property type="entry name" value="HTH_LUXR_1"/>
    <property type="match status" value="1"/>
</dbReference>